<evidence type="ECO:0000256" key="1">
    <source>
        <dbReference type="SAM" id="Phobius"/>
    </source>
</evidence>
<reference evidence="2 3" key="1">
    <citation type="submission" date="2023-01" db="EMBL/GenBank/DDBJ databases">
        <title>Analysis of 21 Apiospora genomes using comparative genomics revels a genus with tremendous synthesis potential of carbohydrate active enzymes and secondary metabolites.</title>
        <authorList>
            <person name="Sorensen T."/>
        </authorList>
    </citation>
    <scope>NUCLEOTIDE SEQUENCE [LARGE SCALE GENOMIC DNA]</scope>
    <source>
        <strain evidence="2 3">CBS 24483</strain>
    </source>
</reference>
<keyword evidence="1" id="KW-1133">Transmembrane helix</keyword>
<dbReference type="RefSeq" id="XP_066702346.1">
    <property type="nucleotide sequence ID" value="XM_066842484.1"/>
</dbReference>
<keyword evidence="1" id="KW-0812">Transmembrane</keyword>
<organism evidence="2 3">
    <name type="scientific">Apiospora aurea</name>
    <dbReference type="NCBI Taxonomy" id="335848"/>
    <lineage>
        <taxon>Eukaryota</taxon>
        <taxon>Fungi</taxon>
        <taxon>Dikarya</taxon>
        <taxon>Ascomycota</taxon>
        <taxon>Pezizomycotina</taxon>
        <taxon>Sordariomycetes</taxon>
        <taxon>Xylariomycetidae</taxon>
        <taxon>Amphisphaeriales</taxon>
        <taxon>Apiosporaceae</taxon>
        <taxon>Apiospora</taxon>
    </lineage>
</organism>
<keyword evidence="1" id="KW-0472">Membrane</keyword>
<evidence type="ECO:0000313" key="3">
    <source>
        <dbReference type="Proteomes" id="UP001391051"/>
    </source>
</evidence>
<comment type="caution">
    <text evidence="2">The sequence shown here is derived from an EMBL/GenBank/DDBJ whole genome shotgun (WGS) entry which is preliminary data.</text>
</comment>
<protein>
    <submittedName>
        <fullName evidence="2">Uncharacterized protein</fullName>
    </submittedName>
</protein>
<feature type="transmembrane region" description="Helical" evidence="1">
    <location>
        <begin position="179"/>
        <end position="202"/>
    </location>
</feature>
<dbReference type="EMBL" id="JAQQWE010000004">
    <property type="protein sequence ID" value="KAK7957040.1"/>
    <property type="molecule type" value="Genomic_DNA"/>
</dbReference>
<dbReference type="GeneID" id="92075546"/>
<keyword evidence="3" id="KW-1185">Reference proteome</keyword>
<gene>
    <name evidence="2" type="ORF">PG986_006262</name>
</gene>
<proteinExistence type="predicted"/>
<sequence>MHRPPKRALGVSEHPLHCLQAGLEGHGRGARSDAPEQHEPGAAEHTYHYWEYQPADHAVLSVVDGRERIPGVDVVPDEALGPAVVQGVDCCLQAPAQSALPLPWRKGYVVLVVSWERQGHPHRVRQVSFLEVFAFLETGLGHFPQLLHGHVLDVMSVPFETTRDFLLVRRGSDYHPRDCGLFALGCFTLGCFTFVLFAVAGFHAIPFATGIPGSARFNERIILTFGCCPAVASLAIGGFRAAVVIGGVGVIIHVVAGRNLRRDCSIATFDCAAVG</sequence>
<dbReference type="Proteomes" id="UP001391051">
    <property type="component" value="Unassembled WGS sequence"/>
</dbReference>
<accession>A0ABR1QK28</accession>
<feature type="transmembrane region" description="Helical" evidence="1">
    <location>
        <begin position="222"/>
        <end position="252"/>
    </location>
</feature>
<name>A0ABR1QK28_9PEZI</name>
<evidence type="ECO:0000313" key="2">
    <source>
        <dbReference type="EMBL" id="KAK7957040.1"/>
    </source>
</evidence>